<accession>A0A5B8LI06</accession>
<dbReference type="Proteomes" id="UP000315673">
    <property type="component" value="Chromosome"/>
</dbReference>
<dbReference type="AlphaFoldDB" id="A0A5B8LI06"/>
<feature type="compositionally biased region" description="Polar residues" evidence="1">
    <location>
        <begin position="443"/>
        <end position="454"/>
    </location>
</feature>
<evidence type="ECO:0000313" key="3">
    <source>
        <dbReference type="Proteomes" id="UP000315673"/>
    </source>
</evidence>
<name>A0A5B8LI06_9SPHN</name>
<proteinExistence type="predicted"/>
<keyword evidence="3" id="KW-1185">Reference proteome</keyword>
<dbReference type="EMBL" id="CP042306">
    <property type="protein sequence ID" value="QDZ07449.1"/>
    <property type="molecule type" value="Genomic_DNA"/>
</dbReference>
<evidence type="ECO:0000313" key="2">
    <source>
        <dbReference type="EMBL" id="QDZ07449.1"/>
    </source>
</evidence>
<dbReference type="OrthoDB" id="7534726at2"/>
<feature type="compositionally biased region" description="Low complexity" evidence="1">
    <location>
        <begin position="456"/>
        <end position="467"/>
    </location>
</feature>
<feature type="region of interest" description="Disordered" evidence="1">
    <location>
        <begin position="1"/>
        <end position="20"/>
    </location>
</feature>
<evidence type="ECO:0000256" key="1">
    <source>
        <dbReference type="SAM" id="MobiDB-lite"/>
    </source>
</evidence>
<sequence>MAAADRLGIDPLPADVGGPTTRRATSAMAQTMIGGKPIIDASTRMMDQSQAARDRVAAEIGTALRPEAAGERARAGANDFIATSRTQKNGLYDLAERAAGDTRVPPTQALAELDRNIAELRDVPGGAEPLARLQTLRDELARGDVSVAGMKKMRTVLREQFMRDGLRGSDTERRIGMVMDAAANDVTNGLNAAGRGNAARLYANADRFARERIQTIDNVLTPIIGKDGTKSGEAIVKSLMGDLQGNNGRAVRFLNTLPNDEANDVRASVIGGLGRATNGTQNAEGDAFSLAKFLTNYNEIGENAKRAYFGPEARAALNDLARIADGAKEAAKYANRSNTGGSVANLATGATGLLGLPVLAKVLVGQYAAGRLLASPRVARWLARAPRTSLSTPAYVERLSRIARAEPTIANEVLGLQARLRDAFTVPPMRAAADESGDGPSVVNGSAAQDQSQYEGPDPAAANDGAPVTPVTPGNIDLNTRPVVRNKDGSISTVRSMSFGTPQGEVLVPTVSDDGRIMSDREAIDNYYRTGRMLGVFRTPDQATTYAKWLHTQQERQYRQYESAR</sequence>
<dbReference type="KEGG" id="spai:FPZ24_08120"/>
<protein>
    <submittedName>
        <fullName evidence="2">Uncharacterized protein</fullName>
    </submittedName>
</protein>
<gene>
    <name evidence="2" type="ORF">FPZ24_08120</name>
</gene>
<organism evidence="2 3">
    <name type="scientific">Sphingomonas panacisoli</name>
    <dbReference type="NCBI Taxonomy" id="1813879"/>
    <lineage>
        <taxon>Bacteria</taxon>
        <taxon>Pseudomonadati</taxon>
        <taxon>Pseudomonadota</taxon>
        <taxon>Alphaproteobacteria</taxon>
        <taxon>Sphingomonadales</taxon>
        <taxon>Sphingomonadaceae</taxon>
        <taxon>Sphingomonas</taxon>
    </lineage>
</organism>
<feature type="region of interest" description="Disordered" evidence="1">
    <location>
        <begin position="430"/>
        <end position="483"/>
    </location>
</feature>
<reference evidence="2 3" key="1">
    <citation type="submission" date="2019-07" db="EMBL/GenBank/DDBJ databases">
        <title>Full genome sequence of Sphingomonas sp. 4R-6-7(HKS19).</title>
        <authorList>
            <person name="Im W.-T."/>
        </authorList>
    </citation>
    <scope>NUCLEOTIDE SEQUENCE [LARGE SCALE GENOMIC DNA]</scope>
    <source>
        <strain evidence="2 3">HKS19</strain>
    </source>
</reference>
<dbReference type="RefSeq" id="WP_146570905.1">
    <property type="nucleotide sequence ID" value="NZ_CP042306.1"/>
</dbReference>